<gene>
    <name evidence="2" type="ORF">GS399_16985</name>
</gene>
<keyword evidence="3" id="KW-1185">Reference proteome</keyword>
<feature type="domain" description="Conserved hypothetical protein CHP02391" evidence="1">
    <location>
        <begin position="141"/>
        <end position="260"/>
    </location>
</feature>
<dbReference type="NCBIfam" id="TIGR02391">
    <property type="entry name" value="hypoth_ymh"/>
    <property type="match status" value="1"/>
</dbReference>
<sequence>MTIQASIPGPVLEAICDIIADTNNGLTGSEIGHILVNSGINDVDPLNSKRRRLFNAFAGWQNQHQCSNHILKFIQYALQPARYIGNKELHRSRLFEVNKRLSFLGMELLETGKYRMVEKTQTISEDEQRAGRFKEKLELRNSHAFIFKYCLPELLVDNYFHAVFEATKSVADRLRAMTGLYADGNALAETIFSTDKPLIRINLMQNATDRSEHIGLCNLIKGMFGVIRNATAHEPKLTFVIDEEAALDMMNVVSFIHKRLDQAI</sequence>
<dbReference type="Proteomes" id="UP000466586">
    <property type="component" value="Unassembled WGS sequence"/>
</dbReference>
<dbReference type="InterPro" id="IPR012654">
    <property type="entry name" value="CHP02391"/>
</dbReference>
<name>A0A7K1YE83_9SPHI</name>
<accession>A0A7K1YE83</accession>
<evidence type="ECO:0000259" key="1">
    <source>
        <dbReference type="Pfam" id="PF09509"/>
    </source>
</evidence>
<reference evidence="2 3" key="1">
    <citation type="submission" date="2019-11" db="EMBL/GenBank/DDBJ databases">
        <title>Pedobacter sp. HMF7647 Genome sequencing and assembly.</title>
        <authorList>
            <person name="Kang H."/>
            <person name="Kim H."/>
            <person name="Joh K."/>
        </authorList>
    </citation>
    <scope>NUCLEOTIDE SEQUENCE [LARGE SCALE GENOMIC DNA]</scope>
    <source>
        <strain evidence="2 3">HMF7647</strain>
    </source>
</reference>
<protein>
    <submittedName>
        <fullName evidence="2">TIGR02391 family protein</fullName>
    </submittedName>
</protein>
<comment type="caution">
    <text evidence="2">The sequence shown here is derived from an EMBL/GenBank/DDBJ whole genome shotgun (WGS) entry which is preliminary data.</text>
</comment>
<organism evidence="2 3">
    <name type="scientific">Hufsiella arboris</name>
    <dbReference type="NCBI Taxonomy" id="2695275"/>
    <lineage>
        <taxon>Bacteria</taxon>
        <taxon>Pseudomonadati</taxon>
        <taxon>Bacteroidota</taxon>
        <taxon>Sphingobacteriia</taxon>
        <taxon>Sphingobacteriales</taxon>
        <taxon>Sphingobacteriaceae</taxon>
        <taxon>Hufsiella</taxon>
    </lineage>
</organism>
<dbReference type="EMBL" id="WVHT01000009">
    <property type="protein sequence ID" value="MXV52671.1"/>
    <property type="molecule type" value="Genomic_DNA"/>
</dbReference>
<evidence type="ECO:0000313" key="2">
    <source>
        <dbReference type="EMBL" id="MXV52671.1"/>
    </source>
</evidence>
<dbReference type="AlphaFoldDB" id="A0A7K1YE83"/>
<dbReference type="RefSeq" id="WP_160845848.1">
    <property type="nucleotide sequence ID" value="NZ_WVHT01000009.1"/>
</dbReference>
<dbReference type="Pfam" id="PF09509">
    <property type="entry name" value="Hypoth_Ymh"/>
    <property type="match status" value="1"/>
</dbReference>
<proteinExistence type="predicted"/>
<evidence type="ECO:0000313" key="3">
    <source>
        <dbReference type="Proteomes" id="UP000466586"/>
    </source>
</evidence>